<dbReference type="Proteomes" id="UP001487305">
    <property type="component" value="Unassembled WGS sequence"/>
</dbReference>
<proteinExistence type="predicted"/>
<sequence>MSDITLFRLEPKIEQVDLKAVKLEKDIQKLIEQNMETFFGVRFLDTEYVITHTDEYESQGGRIDSLGIDENNCPIIFEYKRNDNENVINQGLFYLDWLMSHKADFKLLVMEKLGAKQAEQIDWSSPAVYCVANSFGKYDLHAIKQMNRNIRLVRYANGGDLLMFEYLNAPSTTAAAPKASGGHNSGDKTFIEQYEGTTDELRGIVDEVRQYMASLGNDVSENELKLYLAIKKARNIVCVEVNKTRVILHLHLDPNTVELNDIVTDDSSKGHWGTGDVGISLRTFDELESVKPLLDRAYLEN</sequence>
<dbReference type="RefSeq" id="WP_349227676.1">
    <property type="nucleotide sequence ID" value="NZ_JBBNOP010000008.1"/>
</dbReference>
<feature type="domain" description="DUF5655" evidence="1">
    <location>
        <begin position="192"/>
        <end position="298"/>
    </location>
</feature>
<reference evidence="2 3" key="1">
    <citation type="submission" date="2024-04" db="EMBL/GenBank/DDBJ databases">
        <title>Human intestinal bacterial collection.</title>
        <authorList>
            <person name="Pauvert C."/>
            <person name="Hitch T.C.A."/>
            <person name="Clavel T."/>
        </authorList>
    </citation>
    <scope>NUCLEOTIDE SEQUENCE [LARGE SCALE GENOMIC DNA]</scope>
    <source>
        <strain evidence="2 3">CLA-KB-H42</strain>
    </source>
</reference>
<evidence type="ECO:0000259" key="1">
    <source>
        <dbReference type="Pfam" id="PF18899"/>
    </source>
</evidence>
<keyword evidence="3" id="KW-1185">Reference proteome</keyword>
<protein>
    <submittedName>
        <fullName evidence="2">DUF5655 domain-containing protein</fullName>
    </submittedName>
</protein>
<evidence type="ECO:0000313" key="3">
    <source>
        <dbReference type="Proteomes" id="UP001487305"/>
    </source>
</evidence>
<dbReference type="EMBL" id="JBBNOP010000008">
    <property type="protein sequence ID" value="MEQ3363437.1"/>
    <property type="molecule type" value="Genomic_DNA"/>
</dbReference>
<gene>
    <name evidence="2" type="ORF">AAA083_10665</name>
</gene>
<accession>A0ABV1JHB2</accession>
<dbReference type="Gene3D" id="3.40.1350.10">
    <property type="match status" value="1"/>
</dbReference>
<evidence type="ECO:0000313" key="2">
    <source>
        <dbReference type="EMBL" id="MEQ3363437.1"/>
    </source>
</evidence>
<dbReference type="InterPro" id="IPR043714">
    <property type="entry name" value="DUF5655"/>
</dbReference>
<dbReference type="InterPro" id="IPR011856">
    <property type="entry name" value="tRNA_endonuc-like_dom_sf"/>
</dbReference>
<dbReference type="Pfam" id="PF18899">
    <property type="entry name" value="DUF5655"/>
    <property type="match status" value="1"/>
</dbReference>
<name>A0ABV1JHB2_9ACTN</name>
<comment type="caution">
    <text evidence="2">The sequence shown here is derived from an EMBL/GenBank/DDBJ whole genome shotgun (WGS) entry which is preliminary data.</text>
</comment>
<organism evidence="2 3">
    <name type="scientific">Raoultibacter massiliensis</name>
    <dbReference type="NCBI Taxonomy" id="1852371"/>
    <lineage>
        <taxon>Bacteria</taxon>
        <taxon>Bacillati</taxon>
        <taxon>Actinomycetota</taxon>
        <taxon>Coriobacteriia</taxon>
        <taxon>Eggerthellales</taxon>
        <taxon>Eggerthellaceae</taxon>
        <taxon>Raoultibacter</taxon>
    </lineage>
</organism>